<evidence type="ECO:0000259" key="3">
    <source>
        <dbReference type="PROSITE" id="PS50118"/>
    </source>
</evidence>
<comment type="caution">
    <text evidence="4">The sequence shown here is derived from an EMBL/GenBank/DDBJ whole genome shotgun (WGS) entry which is preliminary data.</text>
</comment>
<dbReference type="SMART" id="SM00398">
    <property type="entry name" value="HMG"/>
    <property type="match status" value="1"/>
</dbReference>
<name>A0A9N8WLY5_9GLOM</name>
<dbReference type="Gene3D" id="1.10.30.10">
    <property type="entry name" value="High mobility group box domain"/>
    <property type="match status" value="1"/>
</dbReference>
<dbReference type="AlphaFoldDB" id="A0A9N8WLY5"/>
<feature type="region of interest" description="Disordered" evidence="2">
    <location>
        <begin position="197"/>
        <end position="218"/>
    </location>
</feature>
<gene>
    <name evidence="4" type="ORF">PBRASI_LOCUS2256</name>
</gene>
<accession>A0A9N8WLY5</accession>
<dbReference type="InterPro" id="IPR036910">
    <property type="entry name" value="HMG_box_dom_sf"/>
</dbReference>
<dbReference type="InterPro" id="IPR009071">
    <property type="entry name" value="HMG_box_dom"/>
</dbReference>
<dbReference type="GO" id="GO:0005634">
    <property type="term" value="C:nucleus"/>
    <property type="evidence" value="ECO:0007669"/>
    <property type="project" value="UniProtKB-UniRule"/>
</dbReference>
<feature type="domain" description="HMG box" evidence="3">
    <location>
        <begin position="84"/>
        <end position="152"/>
    </location>
</feature>
<feature type="region of interest" description="Disordered" evidence="2">
    <location>
        <begin position="1"/>
        <end position="52"/>
    </location>
</feature>
<dbReference type="OrthoDB" id="6247875at2759"/>
<dbReference type="Pfam" id="PF00505">
    <property type="entry name" value="HMG_box"/>
    <property type="match status" value="1"/>
</dbReference>
<dbReference type="PROSITE" id="PS50118">
    <property type="entry name" value="HMG_BOX_2"/>
    <property type="match status" value="1"/>
</dbReference>
<evidence type="ECO:0000256" key="1">
    <source>
        <dbReference type="PROSITE-ProRule" id="PRU00267"/>
    </source>
</evidence>
<feature type="compositionally biased region" description="Low complexity" evidence="2">
    <location>
        <begin position="197"/>
        <end position="216"/>
    </location>
</feature>
<feature type="compositionally biased region" description="Polar residues" evidence="2">
    <location>
        <begin position="7"/>
        <end position="21"/>
    </location>
</feature>
<dbReference type="GO" id="GO:0003677">
    <property type="term" value="F:DNA binding"/>
    <property type="evidence" value="ECO:0007669"/>
    <property type="project" value="UniProtKB-UniRule"/>
</dbReference>
<feature type="DNA-binding region" description="HMG box" evidence="1">
    <location>
        <begin position="84"/>
        <end position="152"/>
    </location>
</feature>
<sequence>MYPPIKQASNSRQNPALQRNPLNKVASTSIPTSRSRSSRSASNNRRTSHKIPDDLDKNAVFFPKYKIELLINTKNAERRTSDRPPRPPNSFFLMKNALLLILREMNLKVKMPELCRKARDLWEEAPKESKQLYDDLSSKAERLHHIRYPGYTYRPVRRQIFQQYSPIMSSGAMVSSFPVEDPTETVVVRTEEPTYITITTPTDSPTTPSLASSPDTQISPLSSPENYLMVMPTPEASTTPLYSPISTYLPVSPITISELENTCPWDVEGGYKDFPLNIPSGNPDLILLDPQNGEFELNSSNIEEMLTQMEMYRSWDQKNEHI</sequence>
<proteinExistence type="predicted"/>
<feature type="compositionally biased region" description="Low complexity" evidence="2">
    <location>
        <begin position="26"/>
        <end position="45"/>
    </location>
</feature>
<organism evidence="4 5">
    <name type="scientific">Paraglomus brasilianum</name>
    <dbReference type="NCBI Taxonomy" id="144538"/>
    <lineage>
        <taxon>Eukaryota</taxon>
        <taxon>Fungi</taxon>
        <taxon>Fungi incertae sedis</taxon>
        <taxon>Mucoromycota</taxon>
        <taxon>Glomeromycotina</taxon>
        <taxon>Glomeromycetes</taxon>
        <taxon>Paraglomerales</taxon>
        <taxon>Paraglomeraceae</taxon>
        <taxon>Paraglomus</taxon>
    </lineage>
</organism>
<evidence type="ECO:0000313" key="4">
    <source>
        <dbReference type="EMBL" id="CAG8493963.1"/>
    </source>
</evidence>
<evidence type="ECO:0000313" key="5">
    <source>
        <dbReference type="Proteomes" id="UP000789739"/>
    </source>
</evidence>
<evidence type="ECO:0000256" key="2">
    <source>
        <dbReference type="SAM" id="MobiDB-lite"/>
    </source>
</evidence>
<keyword evidence="1" id="KW-0238">DNA-binding</keyword>
<dbReference type="Proteomes" id="UP000789739">
    <property type="component" value="Unassembled WGS sequence"/>
</dbReference>
<keyword evidence="1" id="KW-0539">Nucleus</keyword>
<keyword evidence="5" id="KW-1185">Reference proteome</keyword>
<dbReference type="EMBL" id="CAJVPI010000171">
    <property type="protein sequence ID" value="CAG8493963.1"/>
    <property type="molecule type" value="Genomic_DNA"/>
</dbReference>
<dbReference type="SUPFAM" id="SSF47095">
    <property type="entry name" value="HMG-box"/>
    <property type="match status" value="1"/>
</dbReference>
<protein>
    <submittedName>
        <fullName evidence="4">551_t:CDS:1</fullName>
    </submittedName>
</protein>
<reference evidence="4" key="1">
    <citation type="submission" date="2021-06" db="EMBL/GenBank/DDBJ databases">
        <authorList>
            <person name="Kallberg Y."/>
            <person name="Tangrot J."/>
            <person name="Rosling A."/>
        </authorList>
    </citation>
    <scope>NUCLEOTIDE SEQUENCE</scope>
    <source>
        <strain evidence="4">BR232B</strain>
    </source>
</reference>